<feature type="transmembrane region" description="Helical" evidence="1">
    <location>
        <begin position="34"/>
        <end position="55"/>
    </location>
</feature>
<gene>
    <name evidence="2" type="ORF">PRUPE_8G077400</name>
</gene>
<proteinExistence type="predicted"/>
<keyword evidence="1" id="KW-0472">Membrane</keyword>
<name>A0A251MUT4_PRUPE</name>
<keyword evidence="1" id="KW-1133">Transmembrane helix</keyword>
<protein>
    <submittedName>
        <fullName evidence="2">Uncharacterized protein</fullName>
    </submittedName>
</protein>
<evidence type="ECO:0000256" key="1">
    <source>
        <dbReference type="SAM" id="Phobius"/>
    </source>
</evidence>
<dbReference type="EMBL" id="CM007658">
    <property type="protein sequence ID" value="ONH90850.1"/>
    <property type="molecule type" value="Genomic_DNA"/>
</dbReference>
<accession>A0A251MUT4</accession>
<keyword evidence="3" id="KW-1185">Reference proteome</keyword>
<dbReference type="Gramene" id="ONH90850">
    <property type="protein sequence ID" value="ONH90850"/>
    <property type="gene ID" value="PRUPE_8G077400"/>
</dbReference>
<evidence type="ECO:0000313" key="2">
    <source>
        <dbReference type="EMBL" id="ONH90850.1"/>
    </source>
</evidence>
<evidence type="ECO:0000313" key="3">
    <source>
        <dbReference type="Proteomes" id="UP000006882"/>
    </source>
</evidence>
<reference evidence="2 3" key="1">
    <citation type="journal article" date="2013" name="Nat. Genet.">
        <title>The high-quality draft genome of peach (Prunus persica) identifies unique patterns of genetic diversity, domestication and genome evolution.</title>
        <authorList>
            <consortium name="International Peach Genome Initiative"/>
            <person name="Verde I."/>
            <person name="Abbott A.G."/>
            <person name="Scalabrin S."/>
            <person name="Jung S."/>
            <person name="Shu S."/>
            <person name="Marroni F."/>
            <person name="Zhebentyayeva T."/>
            <person name="Dettori M.T."/>
            <person name="Grimwood J."/>
            <person name="Cattonaro F."/>
            <person name="Zuccolo A."/>
            <person name="Rossini L."/>
            <person name="Jenkins J."/>
            <person name="Vendramin E."/>
            <person name="Meisel L.A."/>
            <person name="Decroocq V."/>
            <person name="Sosinski B."/>
            <person name="Prochnik S."/>
            <person name="Mitros T."/>
            <person name="Policriti A."/>
            <person name="Cipriani G."/>
            <person name="Dondini L."/>
            <person name="Ficklin S."/>
            <person name="Goodstein D.M."/>
            <person name="Xuan P."/>
            <person name="Del Fabbro C."/>
            <person name="Aramini V."/>
            <person name="Copetti D."/>
            <person name="Gonzalez S."/>
            <person name="Horner D.S."/>
            <person name="Falchi R."/>
            <person name="Lucas S."/>
            <person name="Mica E."/>
            <person name="Maldonado J."/>
            <person name="Lazzari B."/>
            <person name="Bielenberg D."/>
            <person name="Pirona R."/>
            <person name="Miculan M."/>
            <person name="Barakat A."/>
            <person name="Testolin R."/>
            <person name="Stella A."/>
            <person name="Tartarini S."/>
            <person name="Tonutti P."/>
            <person name="Arus P."/>
            <person name="Orellana A."/>
            <person name="Wells C."/>
            <person name="Main D."/>
            <person name="Vizzotto G."/>
            <person name="Silva H."/>
            <person name="Salamini F."/>
            <person name="Schmutz J."/>
            <person name="Morgante M."/>
            <person name="Rokhsar D.S."/>
        </authorList>
    </citation>
    <scope>NUCLEOTIDE SEQUENCE [LARGE SCALE GENOMIC DNA]</scope>
    <source>
        <strain evidence="3">cv. Nemared</strain>
    </source>
</reference>
<organism evidence="2 3">
    <name type="scientific">Prunus persica</name>
    <name type="common">Peach</name>
    <name type="synonym">Amygdalus persica</name>
    <dbReference type="NCBI Taxonomy" id="3760"/>
    <lineage>
        <taxon>Eukaryota</taxon>
        <taxon>Viridiplantae</taxon>
        <taxon>Streptophyta</taxon>
        <taxon>Embryophyta</taxon>
        <taxon>Tracheophyta</taxon>
        <taxon>Spermatophyta</taxon>
        <taxon>Magnoliopsida</taxon>
        <taxon>eudicotyledons</taxon>
        <taxon>Gunneridae</taxon>
        <taxon>Pentapetalae</taxon>
        <taxon>rosids</taxon>
        <taxon>fabids</taxon>
        <taxon>Rosales</taxon>
        <taxon>Rosaceae</taxon>
        <taxon>Amygdaloideae</taxon>
        <taxon>Amygdaleae</taxon>
        <taxon>Prunus</taxon>
    </lineage>
</organism>
<keyword evidence="1" id="KW-0812">Transmembrane</keyword>
<dbReference type="Proteomes" id="UP000006882">
    <property type="component" value="Chromosome G8"/>
</dbReference>
<sequence>MGTFKVSLHSLFSDISPIANSSHLICSSWVQPSFQLHFILLLIAGFSSKGFLGFVKKGRKI</sequence>
<dbReference type="AlphaFoldDB" id="A0A251MUT4"/>